<sequence length="111" mass="12778">MKKILYTDFVDTESIIEKMLGQKEIRKAITRNNLYRFWGKIAGAKFAQKSRPYSMLGGGVMVIACENGIVAQELMLKKTQLLVKFKPYLESLKLKVTDLRFDPKKWSSEGE</sequence>
<reference evidence="1" key="1">
    <citation type="submission" date="2020-10" db="EMBL/GenBank/DDBJ databases">
        <authorList>
            <person name="Gilroy R."/>
        </authorList>
    </citation>
    <scope>NUCLEOTIDE SEQUENCE</scope>
    <source>
        <strain evidence="1">CHK152-2994</strain>
    </source>
</reference>
<dbReference type="EMBL" id="DVJO01000039">
    <property type="protein sequence ID" value="HIS82301.1"/>
    <property type="molecule type" value="Genomic_DNA"/>
</dbReference>
<proteinExistence type="predicted"/>
<accession>A0A9D1FVL5</accession>
<dbReference type="Pfam" id="PF05258">
    <property type="entry name" value="DciA"/>
    <property type="match status" value="1"/>
</dbReference>
<organism evidence="1 2">
    <name type="scientific">Candidatus Scatenecus faecavium</name>
    <dbReference type="NCBI Taxonomy" id="2840915"/>
    <lineage>
        <taxon>Bacteria</taxon>
        <taxon>Candidatus Scatenecus</taxon>
    </lineage>
</organism>
<protein>
    <submittedName>
        <fullName evidence="1">DUF721 domain-containing protein</fullName>
    </submittedName>
</protein>
<comment type="caution">
    <text evidence="1">The sequence shown here is derived from an EMBL/GenBank/DDBJ whole genome shotgun (WGS) entry which is preliminary data.</text>
</comment>
<dbReference type="AlphaFoldDB" id="A0A9D1FVL5"/>
<evidence type="ECO:0000313" key="2">
    <source>
        <dbReference type="Proteomes" id="UP000824139"/>
    </source>
</evidence>
<reference evidence="1" key="2">
    <citation type="journal article" date="2021" name="PeerJ">
        <title>Extensive microbial diversity within the chicken gut microbiome revealed by metagenomics and culture.</title>
        <authorList>
            <person name="Gilroy R."/>
            <person name="Ravi A."/>
            <person name="Getino M."/>
            <person name="Pursley I."/>
            <person name="Horton D.L."/>
            <person name="Alikhan N.F."/>
            <person name="Baker D."/>
            <person name="Gharbi K."/>
            <person name="Hall N."/>
            <person name="Watson M."/>
            <person name="Adriaenssens E.M."/>
            <person name="Foster-Nyarko E."/>
            <person name="Jarju S."/>
            <person name="Secka A."/>
            <person name="Antonio M."/>
            <person name="Oren A."/>
            <person name="Chaudhuri R.R."/>
            <person name="La Ragione R."/>
            <person name="Hildebrand F."/>
            <person name="Pallen M.J."/>
        </authorList>
    </citation>
    <scope>NUCLEOTIDE SEQUENCE</scope>
    <source>
        <strain evidence="1">CHK152-2994</strain>
    </source>
</reference>
<gene>
    <name evidence="1" type="ORF">IAD41_01675</name>
</gene>
<evidence type="ECO:0000313" key="1">
    <source>
        <dbReference type="EMBL" id="HIS82301.1"/>
    </source>
</evidence>
<dbReference type="InterPro" id="IPR007922">
    <property type="entry name" value="DciA-like"/>
</dbReference>
<dbReference type="Proteomes" id="UP000824139">
    <property type="component" value="Unassembled WGS sequence"/>
</dbReference>
<name>A0A9D1FVL5_9BACT</name>